<dbReference type="Pfam" id="PF00665">
    <property type="entry name" value="rve"/>
    <property type="match status" value="1"/>
</dbReference>
<evidence type="ECO:0000256" key="1">
    <source>
        <dbReference type="ARBA" id="ARBA00012493"/>
    </source>
</evidence>
<dbReference type="Pfam" id="PF17921">
    <property type="entry name" value="Integrase_H2C2"/>
    <property type="match status" value="1"/>
</dbReference>
<dbReference type="EC" id="2.7.7.49" evidence="1"/>
<feature type="domain" description="Integrase catalytic" evidence="3">
    <location>
        <begin position="68"/>
        <end position="232"/>
    </location>
</feature>
<dbReference type="GO" id="GO:0015074">
    <property type="term" value="P:DNA integration"/>
    <property type="evidence" value="ECO:0007669"/>
    <property type="project" value="InterPro"/>
</dbReference>
<name>A0AAV6VII5_9ARAC</name>
<dbReference type="EMBL" id="JAFNEN010000067">
    <property type="protein sequence ID" value="KAG8196620.1"/>
    <property type="molecule type" value="Genomic_DNA"/>
</dbReference>
<dbReference type="Gene3D" id="1.10.340.70">
    <property type="match status" value="1"/>
</dbReference>
<dbReference type="AlphaFoldDB" id="A0AAV6VII5"/>
<dbReference type="InterPro" id="IPR041588">
    <property type="entry name" value="Integrase_H2C2"/>
</dbReference>
<dbReference type="Gene3D" id="3.30.420.10">
    <property type="entry name" value="Ribonuclease H-like superfamily/Ribonuclease H"/>
    <property type="match status" value="1"/>
</dbReference>
<evidence type="ECO:0000256" key="2">
    <source>
        <dbReference type="SAM" id="MobiDB-lite"/>
    </source>
</evidence>
<gene>
    <name evidence="4" type="ORF">JTE90_014177</name>
</gene>
<proteinExistence type="predicted"/>
<dbReference type="InterPro" id="IPR036397">
    <property type="entry name" value="RNaseH_sf"/>
</dbReference>
<comment type="caution">
    <text evidence="4">The sequence shown here is derived from an EMBL/GenBank/DDBJ whole genome shotgun (WGS) entry which is preliminary data.</text>
</comment>
<keyword evidence="5" id="KW-1185">Reference proteome</keyword>
<protein>
    <recommendedName>
        <fullName evidence="1">RNA-directed DNA polymerase</fullName>
        <ecNumber evidence="1">2.7.7.49</ecNumber>
    </recommendedName>
</protein>
<evidence type="ECO:0000313" key="4">
    <source>
        <dbReference type="EMBL" id="KAG8196620.1"/>
    </source>
</evidence>
<feature type="region of interest" description="Disordered" evidence="2">
    <location>
        <begin position="154"/>
        <end position="193"/>
    </location>
</feature>
<accession>A0AAV6VII5</accession>
<dbReference type="GO" id="GO:0003676">
    <property type="term" value="F:nucleic acid binding"/>
    <property type="evidence" value="ECO:0007669"/>
    <property type="project" value="InterPro"/>
</dbReference>
<dbReference type="SUPFAM" id="SSF53098">
    <property type="entry name" value="Ribonuclease H-like"/>
    <property type="match status" value="1"/>
</dbReference>
<reference evidence="4 5" key="1">
    <citation type="journal article" date="2022" name="Nat. Ecol. Evol.">
        <title>A masculinizing supergene underlies an exaggerated male reproductive morph in a spider.</title>
        <authorList>
            <person name="Hendrickx F."/>
            <person name="De Corte Z."/>
            <person name="Sonet G."/>
            <person name="Van Belleghem S.M."/>
            <person name="Kostlbacher S."/>
            <person name="Vangestel C."/>
        </authorList>
    </citation>
    <scope>NUCLEOTIDE SEQUENCE [LARGE SCALE GENOMIC DNA]</scope>
    <source>
        <strain evidence="4">W744_W776</strain>
    </source>
</reference>
<dbReference type="GO" id="GO:0003964">
    <property type="term" value="F:RNA-directed DNA polymerase activity"/>
    <property type="evidence" value="ECO:0007669"/>
    <property type="project" value="UniProtKB-EC"/>
</dbReference>
<dbReference type="Proteomes" id="UP000827092">
    <property type="component" value="Unassembled WGS sequence"/>
</dbReference>
<dbReference type="PANTHER" id="PTHR37984:SF14">
    <property type="entry name" value="RIBONUCLEASE H"/>
    <property type="match status" value="1"/>
</dbReference>
<evidence type="ECO:0000313" key="5">
    <source>
        <dbReference type="Proteomes" id="UP000827092"/>
    </source>
</evidence>
<dbReference type="InterPro" id="IPR050951">
    <property type="entry name" value="Retrovirus_Pol_polyprotein"/>
</dbReference>
<dbReference type="InterPro" id="IPR001584">
    <property type="entry name" value="Integrase_cat-core"/>
</dbReference>
<dbReference type="PROSITE" id="PS50994">
    <property type="entry name" value="INTEGRASE"/>
    <property type="match status" value="1"/>
</dbReference>
<sequence length="308" mass="34484">MVPKQFQRRVLEELHHGHLGVVKMKAIARSFVVWTSIDRDIEDTAKNCIHCAEIKTDPHKAKVHYWEYPSKPWERIHIDFAGPMFGYMFLVIVDAHSKWLEVYPMKSTTTFKTIESLRDCFARSGLPVTLVSDNGPQFTSHEFKTFMNSNGIKHKTTAPFKPSSNGQAEPGPKDLPAADVAGPSDLPAADVAGPSDPIDYTLPAVFTIKKHVSPRTQGETVDYPAKIRTGDLPHYCYFPGLAVSSRAVVEDVRGGRSSCNLIRRPRGVEWGPHLRYHFVQPLEWVMQVDFNPARGGSDILAVVLRSPP</sequence>
<dbReference type="InterPro" id="IPR012337">
    <property type="entry name" value="RNaseH-like_sf"/>
</dbReference>
<organism evidence="4 5">
    <name type="scientific">Oedothorax gibbosus</name>
    <dbReference type="NCBI Taxonomy" id="931172"/>
    <lineage>
        <taxon>Eukaryota</taxon>
        <taxon>Metazoa</taxon>
        <taxon>Ecdysozoa</taxon>
        <taxon>Arthropoda</taxon>
        <taxon>Chelicerata</taxon>
        <taxon>Arachnida</taxon>
        <taxon>Araneae</taxon>
        <taxon>Araneomorphae</taxon>
        <taxon>Entelegynae</taxon>
        <taxon>Araneoidea</taxon>
        <taxon>Linyphiidae</taxon>
        <taxon>Erigoninae</taxon>
        <taxon>Oedothorax</taxon>
    </lineage>
</organism>
<dbReference type="PANTHER" id="PTHR37984">
    <property type="entry name" value="PROTEIN CBG26694"/>
    <property type="match status" value="1"/>
</dbReference>
<evidence type="ECO:0000259" key="3">
    <source>
        <dbReference type="PROSITE" id="PS50994"/>
    </source>
</evidence>